<organism evidence="2 3">
    <name type="scientific">Penicillium olsonii</name>
    <dbReference type="NCBI Taxonomy" id="99116"/>
    <lineage>
        <taxon>Eukaryota</taxon>
        <taxon>Fungi</taxon>
        <taxon>Dikarya</taxon>
        <taxon>Ascomycota</taxon>
        <taxon>Pezizomycotina</taxon>
        <taxon>Eurotiomycetes</taxon>
        <taxon>Eurotiomycetidae</taxon>
        <taxon>Eurotiales</taxon>
        <taxon>Aspergillaceae</taxon>
        <taxon>Penicillium</taxon>
    </lineage>
</organism>
<feature type="compositionally biased region" description="Polar residues" evidence="1">
    <location>
        <begin position="317"/>
        <end position="346"/>
    </location>
</feature>
<name>A0A9W4MS44_PENOL</name>
<feature type="compositionally biased region" description="Low complexity" evidence="1">
    <location>
        <begin position="61"/>
        <end position="78"/>
    </location>
</feature>
<reference evidence="2" key="1">
    <citation type="submission" date="2021-07" db="EMBL/GenBank/DDBJ databases">
        <authorList>
            <person name="Branca A.L. A."/>
        </authorList>
    </citation>
    <scope>NUCLEOTIDE SEQUENCE</scope>
</reference>
<feature type="compositionally biased region" description="Low complexity" evidence="1">
    <location>
        <begin position="122"/>
        <end position="132"/>
    </location>
</feature>
<keyword evidence="3" id="KW-1185">Reference proteome</keyword>
<evidence type="ECO:0000313" key="3">
    <source>
        <dbReference type="Proteomes" id="UP001153618"/>
    </source>
</evidence>
<feature type="region of interest" description="Disordered" evidence="1">
    <location>
        <begin position="61"/>
        <end position="133"/>
    </location>
</feature>
<accession>A0A9W4MS44</accession>
<evidence type="ECO:0000256" key="1">
    <source>
        <dbReference type="SAM" id="MobiDB-lite"/>
    </source>
</evidence>
<proteinExistence type="predicted"/>
<sequence length="444" mass="50170">MTMISLWYCCNCDFGPHDTKIFEQCTLCGTPCCPRCSLNPPPHDRLLRAQQHFKEMQASPALLASQASPESQASPASPNRESSLGDKSSSSRAETNADIPKRPTGNGERTQRHAAGAGTENSDFSSGQSSRSQNRIPWLLRSVGISTIQMSPVPDRDMPVWDLVPVWDLIDTTRRLDIPTFHIVYSSLLGSRMADWVFEQFSQGLYSPGEVQTLRNILVELKNTQSNIICMRTKDTMSKWNAFQGKVERVLGDTVDWWPFHPYMAPLSEGEVRLSWDCTCGDPRWAVVPKSFSTKMIDLSFQNATQPSQEKAPRNDVSLSNKSSINDNFGMRTRSQTVRSASQSGLPRSAVEHQSPASAQITHHQRHAFLVFFNSSILGNVHLLAQTDVHNMNDQEFFKWLRNSYHSQRGFFAIWFGLFRFSHCDFFRVSSIEIRSDFSMLSNT</sequence>
<evidence type="ECO:0000313" key="2">
    <source>
        <dbReference type="EMBL" id="CAG8113017.1"/>
    </source>
</evidence>
<comment type="caution">
    <text evidence="2">The sequence shown here is derived from an EMBL/GenBank/DDBJ whole genome shotgun (WGS) entry which is preliminary data.</text>
</comment>
<feature type="region of interest" description="Disordered" evidence="1">
    <location>
        <begin position="303"/>
        <end position="356"/>
    </location>
</feature>
<dbReference type="EMBL" id="CAJVOS010000026">
    <property type="protein sequence ID" value="CAG8113017.1"/>
    <property type="molecule type" value="Genomic_DNA"/>
</dbReference>
<protein>
    <submittedName>
        <fullName evidence="2">Uncharacterized protein</fullName>
    </submittedName>
</protein>
<gene>
    <name evidence="2" type="ORF">POLS_LOCUS5012</name>
</gene>
<dbReference type="OrthoDB" id="4351041at2759"/>
<dbReference type="Proteomes" id="UP001153618">
    <property type="component" value="Unassembled WGS sequence"/>
</dbReference>
<dbReference type="AlphaFoldDB" id="A0A9W4MS44"/>
<feature type="compositionally biased region" description="Polar residues" evidence="1">
    <location>
        <begin position="79"/>
        <end position="94"/>
    </location>
</feature>